<dbReference type="GO" id="GO:0031047">
    <property type="term" value="P:regulatory ncRNA-mediated gene silencing"/>
    <property type="evidence" value="ECO:0007669"/>
    <property type="project" value="UniProtKB-KW"/>
</dbReference>
<dbReference type="SUPFAM" id="SSF53098">
    <property type="entry name" value="Ribonuclease H-like"/>
    <property type="match status" value="1"/>
</dbReference>
<organism evidence="10">
    <name type="scientific">Isodiametra pulchra</name>
    <name type="common">Acoelomorph flatworm</name>
    <name type="synonym">Convoluta pulchra</name>
    <dbReference type="NCBI Taxonomy" id="504439"/>
    <lineage>
        <taxon>Eukaryota</taxon>
        <taxon>Metazoa</taxon>
        <taxon>Xenacoelomorpha</taxon>
        <taxon>Acoelomorpha</taxon>
        <taxon>Acoela</taxon>
        <taxon>Isodiametridae</taxon>
        <taxon>Isodiametra</taxon>
    </lineage>
</organism>
<dbReference type="PROSITE" id="PS50822">
    <property type="entry name" value="PIWI"/>
    <property type="match status" value="1"/>
</dbReference>
<dbReference type="EMBL" id="AM942741">
    <property type="protein sequence ID" value="CAQ03959.1"/>
    <property type="molecule type" value="mRNA"/>
</dbReference>
<dbReference type="GO" id="GO:0003723">
    <property type="term" value="F:RNA binding"/>
    <property type="evidence" value="ECO:0007669"/>
    <property type="project" value="UniProtKB-KW"/>
</dbReference>
<dbReference type="InterPro" id="IPR003100">
    <property type="entry name" value="PAZ_dom"/>
</dbReference>
<dbReference type="SMART" id="SM00950">
    <property type="entry name" value="Piwi"/>
    <property type="match status" value="1"/>
</dbReference>
<evidence type="ECO:0000256" key="3">
    <source>
        <dbReference type="ARBA" id="ARBA00022490"/>
    </source>
</evidence>
<dbReference type="CDD" id="cd02845">
    <property type="entry name" value="PAZ_piwi_like"/>
    <property type="match status" value="1"/>
</dbReference>
<comment type="subcellular location">
    <subcellularLocation>
        <location evidence="1">Cytoplasm</location>
    </subcellularLocation>
</comment>
<evidence type="ECO:0000256" key="4">
    <source>
        <dbReference type="ARBA" id="ARBA00022884"/>
    </source>
</evidence>
<evidence type="ECO:0000256" key="6">
    <source>
        <dbReference type="ARBA" id="ARBA00038291"/>
    </source>
</evidence>
<protein>
    <submittedName>
        <fullName evidence="10">Piwi-like protein 1</fullName>
    </submittedName>
</protein>
<dbReference type="Pfam" id="PF23278">
    <property type="entry name" value="Piwi_N"/>
    <property type="match status" value="1"/>
</dbReference>
<dbReference type="InterPro" id="IPR036397">
    <property type="entry name" value="RNaseH_sf"/>
</dbReference>
<feature type="region of interest" description="Disordered" evidence="7">
    <location>
        <begin position="1"/>
        <end position="83"/>
    </location>
</feature>
<feature type="domain" description="Piwi" evidence="9">
    <location>
        <begin position="586"/>
        <end position="879"/>
    </location>
</feature>
<dbReference type="Gene3D" id="3.40.50.2300">
    <property type="match status" value="1"/>
</dbReference>
<dbReference type="SMART" id="SM00949">
    <property type="entry name" value="PAZ"/>
    <property type="match status" value="1"/>
</dbReference>
<feature type="domain" description="PAZ" evidence="8">
    <location>
        <begin position="303"/>
        <end position="420"/>
    </location>
</feature>
<evidence type="ECO:0000256" key="1">
    <source>
        <dbReference type="ARBA" id="ARBA00004496"/>
    </source>
</evidence>
<gene>
    <name evidence="10" type="primary">piwi1</name>
</gene>
<evidence type="ECO:0000259" key="8">
    <source>
        <dbReference type="PROSITE" id="PS50821"/>
    </source>
</evidence>
<reference evidence="10" key="1">
    <citation type="submission" date="2008-02" db="EMBL/GenBank/DDBJ databases">
        <title>enigmatic acoel flatworms share a stem cell system with Platyhelminthes.</title>
        <authorList>
            <person name="De Mulder K."/>
            <person name="Pfister D."/>
            <person name="Kuales G."/>
            <person name="Willems M."/>
            <person name="Salvenmoser W."/>
            <person name="Thaler M."/>
            <person name="Borgonie G."/>
            <person name="Ladurner P."/>
        </authorList>
    </citation>
    <scope>NUCLEOTIDE SEQUENCE</scope>
</reference>
<dbReference type="PROSITE" id="PS50821">
    <property type="entry name" value="PAZ"/>
    <property type="match status" value="1"/>
</dbReference>
<dbReference type="InterPro" id="IPR003165">
    <property type="entry name" value="Piwi"/>
</dbReference>
<keyword evidence="3" id="KW-0963">Cytoplasm</keyword>
<dbReference type="Pfam" id="PF02171">
    <property type="entry name" value="Piwi"/>
    <property type="match status" value="1"/>
</dbReference>
<dbReference type="AlphaFoldDB" id="B9ZU53"/>
<keyword evidence="4" id="KW-0694">RNA-binding</keyword>
<evidence type="ECO:0000256" key="2">
    <source>
        <dbReference type="ARBA" id="ARBA00022473"/>
    </source>
</evidence>
<evidence type="ECO:0000259" key="9">
    <source>
        <dbReference type="PROSITE" id="PS50822"/>
    </source>
</evidence>
<dbReference type="Gene3D" id="3.30.420.10">
    <property type="entry name" value="Ribonuclease H-like superfamily/Ribonuclease H"/>
    <property type="match status" value="1"/>
</dbReference>
<feature type="compositionally biased region" description="Basic residues" evidence="7">
    <location>
        <begin position="1"/>
        <end position="11"/>
    </location>
</feature>
<dbReference type="Pfam" id="PF02170">
    <property type="entry name" value="PAZ"/>
    <property type="match status" value="1"/>
</dbReference>
<name>B9ZU53_ISOPU</name>
<feature type="compositionally biased region" description="Low complexity" evidence="7">
    <location>
        <begin position="12"/>
        <end position="70"/>
    </location>
</feature>
<accession>B9ZU53</accession>
<dbReference type="SUPFAM" id="SSF101690">
    <property type="entry name" value="PAZ domain"/>
    <property type="match status" value="1"/>
</dbReference>
<sequence length="894" mass="100070">MAGRARGRGRGAPKPAAPAEQPAPAAPTESVSAPRPAAGRARGRGAPAAPAPAPQVSAPAAAPPAGISRPRGGGEVRSNGVNGLERRVAAMRVDGAGDREERPRFINDENVSSGNFDDFKINVDSIKGDRIQLITNAVALYPKEMLNEPAGFLYHVDFTPPVDNRRARTAMVRSKKELLGGPEILFDGGSALFTSKKIGAGEMIEFDVIREYDKSTIRVSLSLKNPIFVGHGEFNRISGILMKRALDKVGLTQLGRHHFYPEKKRPLKDGYELWPGFITGVNNYDAGLLLVMDTTFKLAHQRTVLMEMNDIYQRMRPRNPEENDRFQREITTQFVGKIIVTKYNMKRYRIDDITFDENPLSTFERKTGPVTYKAYYKEHYDENVTDDRQPLLISLPKPRDQRRGMDQPILLIPELCYITGISDELRNDNRFMLEMGKITRTGPLEKANTMIELVNGFKSKQEVKDSFDFWNMRLDRGLVQMTGIKLHPAEVHFQQRADYNTATADFQGCLRNAKFRVPINVQKYCILFTGQNSQNAQKLVEGLGRAGRGFGMNFGECKPIALQSNRIEDLIAQLRNVHSETQGLQLAIVVLPDNRADRYNAIKRQCYVETPVPSQCVLNRTLNNEKGFMSVVSKLALQINVKMGGEPWMCKLPVDPGAMIIGMDVHHVGKGGKGPSQLGFVSSLNVELTRFYSRVYNNESNEISGTIKVAFVAALQRFHSIHKKYPRDIFIFRDGVGEGQLGVVQREEVAVIDQALRDLECTSRICFVVVSKRIMQRFFGMQRGGQDLANPPPGTVAFDTVTKKDRYDFFLVPQSSRQGTVTPTHYNILFDNTLLEHGRLMALAFNLCHMYYNWTGAIRVPNVCQYAHKLAFLAGTSLGGGQPNDQLANTLYFL</sequence>
<proteinExistence type="evidence at transcript level"/>
<dbReference type="PANTHER" id="PTHR22891">
    <property type="entry name" value="EUKARYOTIC TRANSLATION INITIATION FACTOR 2C"/>
    <property type="match status" value="1"/>
</dbReference>
<dbReference type="GO" id="GO:0005737">
    <property type="term" value="C:cytoplasm"/>
    <property type="evidence" value="ECO:0007669"/>
    <property type="project" value="UniProtKB-SubCell"/>
</dbReference>
<dbReference type="Gene3D" id="2.170.260.10">
    <property type="entry name" value="paz domain"/>
    <property type="match status" value="1"/>
</dbReference>
<evidence type="ECO:0000256" key="5">
    <source>
        <dbReference type="ARBA" id="ARBA00023158"/>
    </source>
</evidence>
<dbReference type="FunFam" id="2.170.260.10:FF:000003">
    <property type="entry name" value="Piwi-like RNA-mediated gene silencing 2"/>
    <property type="match status" value="1"/>
</dbReference>
<evidence type="ECO:0000313" key="10">
    <source>
        <dbReference type="EMBL" id="CAQ03959.1"/>
    </source>
</evidence>
<keyword evidence="5" id="KW-0943">RNA-mediated gene silencing</keyword>
<dbReference type="CDD" id="cd04658">
    <property type="entry name" value="Piwi_piwi-like_Euk"/>
    <property type="match status" value="1"/>
</dbReference>
<dbReference type="InterPro" id="IPR036085">
    <property type="entry name" value="PAZ_dom_sf"/>
</dbReference>
<dbReference type="InterPro" id="IPR012337">
    <property type="entry name" value="RNaseH-like_sf"/>
</dbReference>
<comment type="similarity">
    <text evidence="6">Belongs to the argonaute family. Piwi subfamily.</text>
</comment>
<keyword evidence="2" id="KW-0217">Developmental protein</keyword>
<evidence type="ECO:0000256" key="7">
    <source>
        <dbReference type="SAM" id="MobiDB-lite"/>
    </source>
</evidence>